<dbReference type="VEuPathDB" id="TriTrypDB:BSAL_19655"/>
<reference evidence="3" key="1">
    <citation type="submission" date="2015-09" db="EMBL/GenBank/DDBJ databases">
        <authorList>
            <consortium name="Pathogen Informatics"/>
        </authorList>
    </citation>
    <scope>NUCLEOTIDE SEQUENCE [LARGE SCALE GENOMIC DNA]</scope>
    <source>
        <strain evidence="3">Lake Konstanz</strain>
    </source>
</reference>
<dbReference type="OMA" id="MFRRTIV"/>
<dbReference type="Gene3D" id="1.10.30.10">
    <property type="entry name" value="High mobility group box domain"/>
    <property type="match status" value="1"/>
</dbReference>
<protein>
    <submittedName>
        <fullName evidence="2">Kinetoplast DNA-associated protein, putative</fullName>
    </submittedName>
</protein>
<dbReference type="Proteomes" id="UP000051952">
    <property type="component" value="Unassembled WGS sequence"/>
</dbReference>
<dbReference type="InterPro" id="IPR036910">
    <property type="entry name" value="HMG_box_dom_sf"/>
</dbReference>
<evidence type="ECO:0000313" key="2">
    <source>
        <dbReference type="EMBL" id="CUG89166.1"/>
    </source>
</evidence>
<gene>
    <name evidence="2" type="ORF">BSAL_19655</name>
</gene>
<name>A0A0S4JC95_BODSA</name>
<evidence type="ECO:0000313" key="3">
    <source>
        <dbReference type="Proteomes" id="UP000051952"/>
    </source>
</evidence>
<dbReference type="PANTHER" id="PTHR37564:SF2">
    <property type="entry name" value="DNA-ASSOCIATED PROTEIN, PUTATIVE-RELATED"/>
    <property type="match status" value="1"/>
</dbReference>
<dbReference type="PANTHER" id="PTHR37564">
    <property type="entry name" value="KINETOPLAST DNA-ASSOCIATED PROTEIN"/>
    <property type="match status" value="1"/>
</dbReference>
<dbReference type="EMBL" id="CYKH01001710">
    <property type="protein sequence ID" value="CUG89166.1"/>
    <property type="molecule type" value="Genomic_DNA"/>
</dbReference>
<organism evidence="2 3">
    <name type="scientific">Bodo saltans</name>
    <name type="common">Flagellated protozoan</name>
    <dbReference type="NCBI Taxonomy" id="75058"/>
    <lineage>
        <taxon>Eukaryota</taxon>
        <taxon>Discoba</taxon>
        <taxon>Euglenozoa</taxon>
        <taxon>Kinetoplastea</taxon>
        <taxon>Metakinetoplastina</taxon>
        <taxon>Eubodonida</taxon>
        <taxon>Bodonidae</taxon>
        <taxon>Bodo</taxon>
    </lineage>
</organism>
<feature type="region of interest" description="Disordered" evidence="1">
    <location>
        <begin position="55"/>
        <end position="79"/>
    </location>
</feature>
<evidence type="ECO:0000256" key="1">
    <source>
        <dbReference type="SAM" id="MobiDB-lite"/>
    </source>
</evidence>
<sequence>MFRRTIVARIGPFSLFMKESKGLAALQGLSVPQRGAKLGELYRSLSKAEAAALKDRAAAIPSAPRRARKPRIPAARPPSPYNLFVKKNMPLYEGRVADRMKVIAELWKTQQNKKKK</sequence>
<dbReference type="InterPro" id="IPR052695">
    <property type="entry name" value="Kinetoplast-DNA-binding"/>
</dbReference>
<keyword evidence="3" id="KW-1185">Reference proteome</keyword>
<dbReference type="CDD" id="cd00084">
    <property type="entry name" value="HMG-box_SF"/>
    <property type="match status" value="1"/>
</dbReference>
<dbReference type="SUPFAM" id="SSF47095">
    <property type="entry name" value="HMG-box"/>
    <property type="match status" value="1"/>
</dbReference>
<accession>A0A0S4JC95</accession>
<proteinExistence type="predicted"/>
<dbReference type="AlphaFoldDB" id="A0A0S4JC95"/>